<protein>
    <submittedName>
        <fullName evidence="1">Uncharacterized protein</fullName>
    </submittedName>
</protein>
<name>X1JAY7_9ZZZZ</name>
<accession>X1JAY7</accession>
<dbReference type="AlphaFoldDB" id="X1JAY7"/>
<proteinExistence type="predicted"/>
<dbReference type="EMBL" id="BARV01000026">
    <property type="protein sequence ID" value="GAH91871.1"/>
    <property type="molecule type" value="Genomic_DNA"/>
</dbReference>
<organism evidence="1">
    <name type="scientific">marine sediment metagenome</name>
    <dbReference type="NCBI Taxonomy" id="412755"/>
    <lineage>
        <taxon>unclassified sequences</taxon>
        <taxon>metagenomes</taxon>
        <taxon>ecological metagenomes</taxon>
    </lineage>
</organism>
<reference evidence="1" key="1">
    <citation type="journal article" date="2014" name="Front. Microbiol.">
        <title>High frequency of phylogenetically diverse reductive dehalogenase-homologous genes in deep subseafloor sedimentary metagenomes.</title>
        <authorList>
            <person name="Kawai M."/>
            <person name="Futagami T."/>
            <person name="Toyoda A."/>
            <person name="Takaki Y."/>
            <person name="Nishi S."/>
            <person name="Hori S."/>
            <person name="Arai W."/>
            <person name="Tsubouchi T."/>
            <person name="Morono Y."/>
            <person name="Uchiyama I."/>
            <person name="Ito T."/>
            <person name="Fujiyama A."/>
            <person name="Inagaki F."/>
            <person name="Takami H."/>
        </authorList>
    </citation>
    <scope>NUCLEOTIDE SEQUENCE</scope>
    <source>
        <strain evidence="1">Expedition CK06-06</strain>
    </source>
</reference>
<sequence>MSDKKDIDLNRCKLFWVDGKAVLECPAAELRAATETIQTEGILIKEVKIVEVEKVE</sequence>
<evidence type="ECO:0000313" key="2">
    <source>
        <dbReference type="EMBL" id="GAH91893.1"/>
    </source>
</evidence>
<dbReference type="EMBL" id="BARV01000026">
    <property type="protein sequence ID" value="GAH91893.1"/>
    <property type="molecule type" value="Genomic_DNA"/>
</dbReference>
<gene>
    <name evidence="1" type="ORF">S06H3_00177</name>
    <name evidence="2" type="ORF">S06H3_00185</name>
</gene>
<evidence type="ECO:0000313" key="1">
    <source>
        <dbReference type="EMBL" id="GAH91871.1"/>
    </source>
</evidence>
<comment type="caution">
    <text evidence="1">The sequence shown here is derived from an EMBL/GenBank/DDBJ whole genome shotgun (WGS) entry which is preliminary data.</text>
</comment>